<dbReference type="Pfam" id="PF07303">
    <property type="entry name" value="Occludin_ELL"/>
    <property type="match status" value="1"/>
</dbReference>
<dbReference type="GO" id="GO:0005886">
    <property type="term" value="C:plasma membrane"/>
    <property type="evidence" value="ECO:0007669"/>
    <property type="project" value="UniProtKB-SubCell"/>
</dbReference>
<sequence>MHDPRLYDSPPVYALPYSAASNGAYTHRSPQYPASNVDLYPPPPPGSFYTEGSPQHFYKWFSAPGLVKTMEGATVLMCFLIFAIVASTLVWDLHGAGMVAYGTGSVGVGGGTGGYYGGSYGYSSSYMTPYSAKSAMMSMAAINFLVSLGILVGTFSRSPAVRGRRFYLSVFVCDVALAVLQGVIDIVFVIGVNPTAQSSQSVLYNPVLMMCRNVQGSPSLSGSVGAGFPGGFPGYNQYLRHYCFMDPEEAVAMVLGVCVVVALCVAAYYAYKTRSKIWRHGKPNLIWDRPLLRPPERNDVQNWVDYVVAGQNTRHASTVVLSEKPVPGLRTENSVTSDRPGTVSIYSEGTYNSNGCYGNTNGHMPGVLRHDTRGSHSPSMEAESLKTPGHMKREWDPVPCSQESQCETGYTTGGDTGNEMDRDRSYRLHRMYPEISSDRQRRQYKREFDSDLATYKSLCAEMDDISDQIHKLSRELDSLAEGSATYQGVADEYNHLKDLKRSPSYQEKQQQSKELRQKLFHIKHLVKNYDNSLC</sequence>
<evidence type="ECO:0000259" key="16">
    <source>
        <dbReference type="PROSITE" id="PS51225"/>
    </source>
</evidence>
<evidence type="ECO:0000259" key="17">
    <source>
        <dbReference type="PROSITE" id="PS51980"/>
    </source>
</evidence>
<dbReference type="Bgee" id="ENSELUG00000020014">
    <property type="expression patterns" value="Expressed in digestive tract and 2 other cell types or tissues"/>
</dbReference>
<proteinExistence type="inferred from homology"/>
<feature type="transmembrane region" description="Helical" evidence="15">
    <location>
        <begin position="72"/>
        <end position="91"/>
    </location>
</feature>
<dbReference type="GO" id="GO:0000987">
    <property type="term" value="F:cis-regulatory region sequence-specific DNA binding"/>
    <property type="evidence" value="ECO:0007669"/>
    <property type="project" value="TreeGrafter"/>
</dbReference>
<comment type="subcellular location">
    <subcellularLocation>
        <location evidence="1">Cell junction</location>
        <location evidence="1">Tight junction</location>
    </subcellularLocation>
    <subcellularLocation>
        <location evidence="2">Cell membrane</location>
        <topology evidence="2">Multi-pass membrane protein</topology>
    </subcellularLocation>
</comment>
<dbReference type="GeneID" id="105024237"/>
<feature type="transmembrane region" description="Helical" evidence="15">
    <location>
        <begin position="250"/>
        <end position="271"/>
    </location>
</feature>
<dbReference type="InterPro" id="IPR010844">
    <property type="entry name" value="Occludin_ELL"/>
</dbReference>
<dbReference type="Gene3D" id="6.10.140.340">
    <property type="match status" value="1"/>
</dbReference>
<organism evidence="18 19">
    <name type="scientific">Esox lucius</name>
    <name type="common">Northern pike</name>
    <dbReference type="NCBI Taxonomy" id="8010"/>
    <lineage>
        <taxon>Eukaryota</taxon>
        <taxon>Metazoa</taxon>
        <taxon>Chordata</taxon>
        <taxon>Craniata</taxon>
        <taxon>Vertebrata</taxon>
        <taxon>Euteleostomi</taxon>
        <taxon>Actinopterygii</taxon>
        <taxon>Neopterygii</taxon>
        <taxon>Teleostei</taxon>
        <taxon>Protacanthopterygii</taxon>
        <taxon>Esociformes</taxon>
        <taxon>Esocidae</taxon>
        <taxon>Esox</taxon>
    </lineage>
</organism>
<keyword evidence="5" id="KW-1003">Cell membrane</keyword>
<evidence type="ECO:0000256" key="3">
    <source>
        <dbReference type="ARBA" id="ARBA00009171"/>
    </source>
</evidence>
<dbReference type="GeneTree" id="ENSGT00940000167296"/>
<dbReference type="InParanoid" id="A0A3P9AFD3"/>
<evidence type="ECO:0000256" key="6">
    <source>
        <dbReference type="ARBA" id="ARBA00022692"/>
    </source>
</evidence>
<feature type="coiled-coil region" evidence="13">
    <location>
        <begin position="455"/>
        <end position="482"/>
    </location>
</feature>
<evidence type="ECO:0000256" key="7">
    <source>
        <dbReference type="ARBA" id="ARBA00022949"/>
    </source>
</evidence>
<dbReference type="InterPro" id="IPR031176">
    <property type="entry name" value="ELL/occludin"/>
</dbReference>
<accession>A0A3P9AFD3</accession>
<evidence type="ECO:0000256" key="15">
    <source>
        <dbReference type="SAM" id="Phobius"/>
    </source>
</evidence>
<evidence type="ECO:0008006" key="20">
    <source>
        <dbReference type="Google" id="ProtNLM"/>
    </source>
</evidence>
<dbReference type="CTD" id="563016"/>
<evidence type="ECO:0000313" key="19">
    <source>
        <dbReference type="Proteomes" id="UP000265140"/>
    </source>
</evidence>
<dbReference type="SUPFAM" id="SSF144292">
    <property type="entry name" value="occludin/ELL-like"/>
    <property type="match status" value="1"/>
</dbReference>
<protein>
    <recommendedName>
        <fullName evidence="20">Occludin</fullName>
    </recommendedName>
</protein>
<evidence type="ECO:0000256" key="9">
    <source>
        <dbReference type="ARBA" id="ARBA00023054"/>
    </source>
</evidence>
<reference evidence="18" key="2">
    <citation type="submission" date="2020-02" db="EMBL/GenBank/DDBJ databases">
        <title>Esox lucius (northern pike) genome, fEsoLuc1, primary haplotype.</title>
        <authorList>
            <person name="Myers G."/>
            <person name="Karagic N."/>
            <person name="Meyer A."/>
            <person name="Pippel M."/>
            <person name="Reichard M."/>
            <person name="Winkler S."/>
            <person name="Tracey A."/>
            <person name="Sims Y."/>
            <person name="Howe K."/>
            <person name="Rhie A."/>
            <person name="Formenti G."/>
            <person name="Durbin R."/>
            <person name="Fedrigo O."/>
            <person name="Jarvis E.D."/>
        </authorList>
    </citation>
    <scope>NUCLEOTIDE SEQUENCE [LARGE SCALE GENOMIC DNA]</scope>
</reference>
<keyword evidence="9 13" id="KW-0175">Coiled coil</keyword>
<dbReference type="PROSITE" id="PS51225">
    <property type="entry name" value="MARVEL"/>
    <property type="match status" value="1"/>
</dbReference>
<dbReference type="RefSeq" id="XP_010892375.2">
    <property type="nucleotide sequence ID" value="XM_010894073.3"/>
</dbReference>
<keyword evidence="7" id="KW-0965">Cell junction</keyword>
<evidence type="ECO:0000256" key="10">
    <source>
        <dbReference type="ARBA" id="ARBA00023136"/>
    </source>
</evidence>
<feature type="domain" description="OCEL" evidence="17">
    <location>
        <begin position="426"/>
        <end position="534"/>
    </location>
</feature>
<evidence type="ECO:0000313" key="18">
    <source>
        <dbReference type="Ensembl" id="ENSELUP00000039758.2"/>
    </source>
</evidence>
<feature type="transmembrane region" description="Helical" evidence="15">
    <location>
        <begin position="98"/>
        <end position="116"/>
    </location>
</feature>
<evidence type="ECO:0000256" key="11">
    <source>
        <dbReference type="PROSITE-ProRule" id="PRU00581"/>
    </source>
</evidence>
<keyword evidence="6 11" id="KW-0812">Transmembrane</keyword>
<feature type="region of interest" description="Disordered" evidence="14">
    <location>
        <begin position="373"/>
        <end position="421"/>
    </location>
</feature>
<evidence type="ECO:0000256" key="13">
    <source>
        <dbReference type="SAM" id="Coils"/>
    </source>
</evidence>
<dbReference type="OrthoDB" id="8867927at2759"/>
<dbReference type="GO" id="GO:0042795">
    <property type="term" value="P:snRNA transcription by RNA polymerase II"/>
    <property type="evidence" value="ECO:0007669"/>
    <property type="project" value="TreeGrafter"/>
</dbReference>
<evidence type="ECO:0000256" key="4">
    <source>
        <dbReference type="ARBA" id="ARBA00022427"/>
    </source>
</evidence>
<dbReference type="PANTHER" id="PTHR23288">
    <property type="entry name" value="OCCLUDIN AND RNA POLYMERASE II ELONGATION FACTOR ELL"/>
    <property type="match status" value="1"/>
</dbReference>
<dbReference type="PROSITE" id="PS51980">
    <property type="entry name" value="OCEL"/>
    <property type="match status" value="1"/>
</dbReference>
<dbReference type="GO" id="GO:0008023">
    <property type="term" value="C:transcription elongation factor complex"/>
    <property type="evidence" value="ECO:0007669"/>
    <property type="project" value="TreeGrafter"/>
</dbReference>
<feature type="transmembrane region" description="Helical" evidence="15">
    <location>
        <begin position="167"/>
        <end position="192"/>
    </location>
</feature>
<feature type="compositionally biased region" description="Polar residues" evidence="14">
    <location>
        <begin position="401"/>
        <end position="410"/>
    </location>
</feature>
<dbReference type="Proteomes" id="UP000265140">
    <property type="component" value="Chromosome 3"/>
</dbReference>
<dbReference type="STRING" id="8010.ENSELUP00000039758"/>
<feature type="domain" description="MARVEL" evidence="16">
    <location>
        <begin position="62"/>
        <end position="275"/>
    </location>
</feature>
<evidence type="ECO:0000256" key="12">
    <source>
        <dbReference type="PROSITE-ProRule" id="PRU01324"/>
    </source>
</evidence>
<keyword evidence="4" id="KW-0796">Tight junction</keyword>
<dbReference type="GO" id="GO:0032968">
    <property type="term" value="P:positive regulation of transcription elongation by RNA polymerase II"/>
    <property type="evidence" value="ECO:0007669"/>
    <property type="project" value="TreeGrafter"/>
</dbReference>
<feature type="transmembrane region" description="Helical" evidence="15">
    <location>
        <begin position="136"/>
        <end position="155"/>
    </location>
</feature>
<reference evidence="18" key="4">
    <citation type="submission" date="2025-09" db="UniProtKB">
        <authorList>
            <consortium name="Ensembl"/>
        </authorList>
    </citation>
    <scope>IDENTIFICATION</scope>
</reference>
<reference evidence="18" key="3">
    <citation type="submission" date="2025-08" db="UniProtKB">
        <authorList>
            <consortium name="Ensembl"/>
        </authorList>
    </citation>
    <scope>IDENTIFICATION</scope>
</reference>
<dbReference type="Ensembl" id="ENSELUT00000041611.3">
    <property type="protein sequence ID" value="ENSELUP00000039758.2"/>
    <property type="gene ID" value="ENSELUG00000020014.3"/>
</dbReference>
<keyword evidence="8 15" id="KW-1133">Transmembrane helix</keyword>
<dbReference type="GO" id="GO:0005923">
    <property type="term" value="C:bicellular tight junction"/>
    <property type="evidence" value="ECO:0007669"/>
    <property type="project" value="UniProtKB-SubCell"/>
</dbReference>
<evidence type="ECO:0000256" key="2">
    <source>
        <dbReference type="ARBA" id="ARBA00004651"/>
    </source>
</evidence>
<keyword evidence="10 11" id="KW-0472">Membrane</keyword>
<evidence type="ECO:0000256" key="5">
    <source>
        <dbReference type="ARBA" id="ARBA00022475"/>
    </source>
</evidence>
<dbReference type="PANTHER" id="PTHR23288:SF38">
    <property type="entry name" value="OCCLUDIN"/>
    <property type="match status" value="1"/>
</dbReference>
<dbReference type="InterPro" id="IPR008253">
    <property type="entry name" value="Marvel"/>
</dbReference>
<comment type="similarity">
    <text evidence="3 12">Belongs to the ELL/occludin family.</text>
</comment>
<dbReference type="AlphaFoldDB" id="A0A3P9AFD3"/>
<reference evidence="19" key="1">
    <citation type="journal article" date="2014" name="PLoS ONE">
        <title>The genome and linkage map of the northern pike (Esox lucius): conserved synteny revealed between the salmonid sister group and the Neoteleostei.</title>
        <authorList>
            <person name="Rondeau E.B."/>
            <person name="Minkley D.R."/>
            <person name="Leong J.S."/>
            <person name="Messmer A.M."/>
            <person name="Jantzen J.R."/>
            <person name="von Schalburg K.R."/>
            <person name="Lemon C."/>
            <person name="Bird N.H."/>
            <person name="Koop B.F."/>
        </authorList>
    </citation>
    <scope>NUCLEOTIDE SEQUENCE</scope>
</reference>
<keyword evidence="19" id="KW-1185">Reference proteome</keyword>
<name>A0A3P9AFD3_ESOLU</name>
<evidence type="ECO:0000256" key="8">
    <source>
        <dbReference type="ARBA" id="ARBA00022989"/>
    </source>
</evidence>
<evidence type="ECO:0000256" key="14">
    <source>
        <dbReference type="SAM" id="MobiDB-lite"/>
    </source>
</evidence>
<dbReference type="OMA" id="RGCKFYL"/>
<evidence type="ECO:0000256" key="1">
    <source>
        <dbReference type="ARBA" id="ARBA00004435"/>
    </source>
</evidence>
<dbReference type="FunCoup" id="A0A3P9AFD3">
    <property type="interactions" value="185"/>
</dbReference>